<reference evidence="2 3" key="1">
    <citation type="journal article" date="2010" name="Genome Biol. Evol.">
        <title>The sequence of a 1.8-mb bacterial linear plasmid reveals a rich evolutionary reservoir of secondary metabolic pathways.</title>
        <authorList>
            <person name="Medema M.H."/>
            <person name="Trefzer A."/>
            <person name="Kovalchuk A."/>
            <person name="van den Berg M."/>
            <person name="Mueller U."/>
            <person name="Heijne W."/>
            <person name="Wu L."/>
            <person name="Alam M.T."/>
            <person name="Ronning C.M."/>
            <person name="Nierman W.C."/>
            <person name="Bovenberg R.A.L."/>
            <person name="Breitling R."/>
            <person name="Takano E."/>
        </authorList>
    </citation>
    <scope>NUCLEOTIDE SEQUENCE [LARGE SCALE GENOMIC DNA]</scope>
    <source>
        <strain evidence="3">ATCC 27064 / DSM 738 / JCM 4710 / NBRC 13307 / NCIMB 12785 / NRRL 3585 / VKM Ac-602</strain>
    </source>
</reference>
<dbReference type="AlphaFoldDB" id="E2PYS5"/>
<dbReference type="Proteomes" id="UP000002357">
    <property type="component" value="Chromosome"/>
</dbReference>
<evidence type="ECO:0000256" key="1">
    <source>
        <dbReference type="SAM" id="MobiDB-lite"/>
    </source>
</evidence>
<organism evidence="2 3">
    <name type="scientific">Streptomyces clavuligerus</name>
    <dbReference type="NCBI Taxonomy" id="1901"/>
    <lineage>
        <taxon>Bacteria</taxon>
        <taxon>Bacillati</taxon>
        <taxon>Actinomycetota</taxon>
        <taxon>Actinomycetes</taxon>
        <taxon>Kitasatosporales</taxon>
        <taxon>Streptomycetaceae</taxon>
        <taxon>Streptomyces</taxon>
    </lineage>
</organism>
<gene>
    <name evidence="2" type="ORF">SCLAV_3185</name>
</gene>
<dbReference type="InterPro" id="IPR006637">
    <property type="entry name" value="ChW"/>
</dbReference>
<dbReference type="STRING" id="1901.BB341_12670"/>
<accession>E2PYS5</accession>
<name>E2PYS5_STRCL</name>
<dbReference type="Pfam" id="PF07538">
    <property type="entry name" value="ChW"/>
    <property type="match status" value="2"/>
</dbReference>
<dbReference type="EMBL" id="CM000913">
    <property type="protein sequence ID" value="EFG08256.1"/>
    <property type="molecule type" value="Genomic_DNA"/>
</dbReference>
<evidence type="ECO:0000313" key="2">
    <source>
        <dbReference type="EMBL" id="EFG08256.1"/>
    </source>
</evidence>
<evidence type="ECO:0000313" key="3">
    <source>
        <dbReference type="Proteomes" id="UP000002357"/>
    </source>
</evidence>
<keyword evidence="3" id="KW-1185">Reference proteome</keyword>
<proteinExistence type="predicted"/>
<sequence>MYGWPARRWCGGRPPGPVPSGTGPCDPTGARHSARFSGQRPTAVSPSPAPLATYSAAVRKTLRSTRGRSGMNQPGSRGTVRALLALGLVGAFGFAGAGTAAQAQERVSGAGGYAAGTTAAEALRAELGRRGTAAARSVCYRAHVTGIGWLAPVCNGGLAGSVGGNRAVEAVEIATSETGGICAGAHLADLGWERTRCAPNGASVTVGTTGESRAMEALTLETGLGAMAAQGHVQDLGWMEPQAGLSVTVGTTGRHKRLEAIRVWV</sequence>
<dbReference type="SMART" id="SM00728">
    <property type="entry name" value="ChW"/>
    <property type="match status" value="1"/>
</dbReference>
<dbReference type="eggNOG" id="COG1404">
    <property type="taxonomic scope" value="Bacteria"/>
</dbReference>
<protein>
    <submittedName>
        <fullName evidence="2">Polysaccharide deacetylase</fullName>
    </submittedName>
</protein>
<feature type="region of interest" description="Disordered" evidence="1">
    <location>
        <begin position="1"/>
        <end position="49"/>
    </location>
</feature>